<dbReference type="PROSITE" id="PS51671">
    <property type="entry name" value="ACT"/>
    <property type="match status" value="1"/>
</dbReference>
<evidence type="ECO:0000313" key="4">
    <source>
        <dbReference type="Proteomes" id="UP000007969"/>
    </source>
</evidence>
<evidence type="ECO:0000259" key="2">
    <source>
        <dbReference type="PROSITE" id="PS51671"/>
    </source>
</evidence>
<accession>B9DZZ7</accession>
<sequence length="152" mass="16886">MRTRCEVMKNKFLIIDTSILPDVFDKVVKVKELLRTGHVKDISEGVKQVGISRSTYYKYRDSVFTLSESVAGHKITLGLTLAHKAGTLSKILDNIAQKKGNILTINQDIPINNAANVSITFDASQLEVEVNELMEDIRTLKSVIKVNLAAVE</sequence>
<dbReference type="Proteomes" id="UP000007969">
    <property type="component" value="Chromosome"/>
</dbReference>
<dbReference type="SUPFAM" id="SSF55021">
    <property type="entry name" value="ACT-like"/>
    <property type="match status" value="1"/>
</dbReference>
<dbReference type="InterPro" id="IPR045865">
    <property type="entry name" value="ACT-like_dom_sf"/>
</dbReference>
<dbReference type="HAMAP" id="MF_00707">
    <property type="entry name" value="UPF0735"/>
    <property type="match status" value="1"/>
</dbReference>
<proteinExistence type="inferred from homology"/>
<dbReference type="AlphaFoldDB" id="B9DZZ7"/>
<dbReference type="InterPro" id="IPR008310">
    <property type="entry name" value="UPF0735_ACT_dom-cont"/>
</dbReference>
<organism evidence="3 4">
    <name type="scientific">Clostridium kluyveri (strain NBRC 12016)</name>
    <dbReference type="NCBI Taxonomy" id="583346"/>
    <lineage>
        <taxon>Bacteria</taxon>
        <taxon>Bacillati</taxon>
        <taxon>Bacillota</taxon>
        <taxon>Clostridia</taxon>
        <taxon>Eubacteriales</taxon>
        <taxon>Clostridiaceae</taxon>
        <taxon>Clostridium</taxon>
    </lineage>
</organism>
<reference evidence="4" key="1">
    <citation type="submission" date="2005-09" db="EMBL/GenBank/DDBJ databases">
        <title>Complete genome sequence of Clostridium kluyveri and comparative genomics of Clostridia species.</title>
        <authorList>
            <person name="Inui M."/>
            <person name="Nonaka H."/>
            <person name="Shinoda Y."/>
            <person name="Ikenaga Y."/>
            <person name="Abe M."/>
            <person name="Naito K."/>
            <person name="Vertes A.A."/>
            <person name="Yukawa H."/>
        </authorList>
    </citation>
    <scope>NUCLEOTIDE SEQUENCE [LARGE SCALE GENOMIC DNA]</scope>
    <source>
        <strain evidence="4">NBRC 12016</strain>
    </source>
</reference>
<dbReference type="EMBL" id="AP009049">
    <property type="protein sequence ID" value="BAH05822.1"/>
    <property type="molecule type" value="Genomic_DNA"/>
</dbReference>
<dbReference type="PIRSF" id="PIRSF025624">
    <property type="entry name" value="ACT_PheB"/>
    <property type="match status" value="1"/>
</dbReference>
<evidence type="ECO:0000313" key="3">
    <source>
        <dbReference type="EMBL" id="BAH05822.1"/>
    </source>
</evidence>
<dbReference type="NCBIfam" id="NF003361">
    <property type="entry name" value="PRK04435.1"/>
    <property type="match status" value="1"/>
</dbReference>
<comment type="similarity">
    <text evidence="1">Belongs to the UPF0735 family.</text>
</comment>
<dbReference type="KEGG" id="ckr:CKR_0771"/>
<feature type="domain" description="ACT" evidence="2">
    <location>
        <begin position="76"/>
        <end position="151"/>
    </location>
</feature>
<name>B9DZZ7_CLOK1</name>
<protein>
    <recommendedName>
        <fullName evidence="1">UPF0735 ACT domain-containing protein CKR_0771</fullName>
    </recommendedName>
</protein>
<dbReference type="CDD" id="cd04888">
    <property type="entry name" value="ACT_PheB-BS"/>
    <property type="match status" value="1"/>
</dbReference>
<dbReference type="HOGENOM" id="CLU_128147_0_0_9"/>
<dbReference type="Gene3D" id="3.30.70.260">
    <property type="match status" value="1"/>
</dbReference>
<evidence type="ECO:0000256" key="1">
    <source>
        <dbReference type="HAMAP-Rule" id="MF_00707"/>
    </source>
</evidence>
<dbReference type="InterPro" id="IPR002912">
    <property type="entry name" value="ACT_dom"/>
</dbReference>
<gene>
    <name evidence="3" type="ordered locus">CKR_0771</name>
</gene>